<name>A0ABM5M8U2_FRAST</name>
<feature type="domain" description="Ferrous iron transporter FeoA-like" evidence="2">
    <location>
        <begin position="2"/>
        <end position="35"/>
    </location>
</feature>
<evidence type="ECO:0000313" key="4">
    <source>
        <dbReference type="Proteomes" id="UP000000490"/>
    </source>
</evidence>
<organism evidence="3 4">
    <name type="scientific">Francisella salina</name>
    <dbReference type="NCBI Taxonomy" id="573569"/>
    <lineage>
        <taxon>Bacteria</taxon>
        <taxon>Pseudomonadati</taxon>
        <taxon>Pseudomonadota</taxon>
        <taxon>Gammaproteobacteria</taxon>
        <taxon>Thiotrichales</taxon>
        <taxon>Francisellaceae</taxon>
        <taxon>Francisella</taxon>
    </lineage>
</organism>
<protein>
    <submittedName>
        <fullName evidence="3">Ferrous iron transport protein A</fullName>
    </submittedName>
</protein>
<keyword evidence="4" id="KW-1185">Reference proteome</keyword>
<evidence type="ECO:0000256" key="1">
    <source>
        <dbReference type="ARBA" id="ARBA00023004"/>
    </source>
</evidence>
<dbReference type="SUPFAM" id="SSF50037">
    <property type="entry name" value="C-terminal domain of transcriptional repressors"/>
    <property type="match status" value="1"/>
</dbReference>
<reference evidence="3" key="1">
    <citation type="submission" date="2011-05" db="EMBL/GenBank/DDBJ databases">
        <authorList>
            <person name="Kuske C.R."/>
            <person name="Challacombe J.F."/>
            <person name="Siddaramappa S."/>
            <person name="Petersen J.M."/>
            <person name="Bruce D.C."/>
        </authorList>
    </citation>
    <scope>NUCLEOTIDE SEQUENCE</scope>
    <source>
        <strain evidence="3">TX077308</strain>
    </source>
</reference>
<evidence type="ECO:0000313" key="3">
    <source>
        <dbReference type="EMBL" id="AEI35621.1"/>
    </source>
</evidence>
<dbReference type="InterPro" id="IPR007167">
    <property type="entry name" value="Fe-transptr_FeoA-like"/>
</dbReference>
<dbReference type="Proteomes" id="UP000000490">
    <property type="component" value="Chromosome"/>
</dbReference>
<keyword evidence="1" id="KW-0408">Iron</keyword>
<accession>A0ABM5M8U2</accession>
<evidence type="ECO:0000259" key="2">
    <source>
        <dbReference type="Pfam" id="PF04023"/>
    </source>
</evidence>
<dbReference type="InterPro" id="IPR008988">
    <property type="entry name" value="Transcriptional_repressor_C"/>
</dbReference>
<proteinExistence type="predicted"/>
<sequence length="44" mass="4912">MPGKTLEIKRKAIFGGPCQVSVRNADISIRVKELDLLDLEEIKS</sequence>
<dbReference type="Gene3D" id="2.30.30.90">
    <property type="match status" value="1"/>
</dbReference>
<dbReference type="InterPro" id="IPR038157">
    <property type="entry name" value="FeoA_core_dom"/>
</dbReference>
<dbReference type="Pfam" id="PF04023">
    <property type="entry name" value="FeoA"/>
    <property type="match status" value="1"/>
</dbReference>
<gene>
    <name evidence="3" type="ordered locus">F7308_0694</name>
</gene>
<dbReference type="EMBL" id="CP002872">
    <property type="protein sequence ID" value="AEI35621.1"/>
    <property type="molecule type" value="Genomic_DNA"/>
</dbReference>